<dbReference type="AlphaFoldDB" id="A0A0F9AFI7"/>
<gene>
    <name evidence="1" type="ORF">LCGC14_2577320</name>
</gene>
<dbReference type="EMBL" id="LAZR01042939">
    <property type="protein sequence ID" value="KKL08289.1"/>
    <property type="molecule type" value="Genomic_DNA"/>
</dbReference>
<proteinExistence type="predicted"/>
<sequence>TYDLFINITKGGIVTNDTQTDAITYGAPPVDTCSPSSPLSADHTFDCADDCTQSTELDAGGNDIFVLGTGSFTMTADIINFGPNSMIEGTDTDNRCFVTCLGGCFR</sequence>
<accession>A0A0F9AFI7</accession>
<comment type="caution">
    <text evidence="1">The sequence shown here is derived from an EMBL/GenBank/DDBJ whole genome shotgun (WGS) entry which is preliminary data.</text>
</comment>
<feature type="non-terminal residue" evidence="1">
    <location>
        <position position="1"/>
    </location>
</feature>
<name>A0A0F9AFI7_9ZZZZ</name>
<organism evidence="1">
    <name type="scientific">marine sediment metagenome</name>
    <dbReference type="NCBI Taxonomy" id="412755"/>
    <lineage>
        <taxon>unclassified sequences</taxon>
        <taxon>metagenomes</taxon>
        <taxon>ecological metagenomes</taxon>
    </lineage>
</organism>
<evidence type="ECO:0000313" key="1">
    <source>
        <dbReference type="EMBL" id="KKL08289.1"/>
    </source>
</evidence>
<reference evidence="1" key="1">
    <citation type="journal article" date="2015" name="Nature">
        <title>Complex archaea that bridge the gap between prokaryotes and eukaryotes.</title>
        <authorList>
            <person name="Spang A."/>
            <person name="Saw J.H."/>
            <person name="Jorgensen S.L."/>
            <person name="Zaremba-Niedzwiedzka K."/>
            <person name="Martijn J."/>
            <person name="Lind A.E."/>
            <person name="van Eijk R."/>
            <person name="Schleper C."/>
            <person name="Guy L."/>
            <person name="Ettema T.J."/>
        </authorList>
    </citation>
    <scope>NUCLEOTIDE SEQUENCE</scope>
</reference>
<protein>
    <submittedName>
        <fullName evidence="1">Uncharacterized protein</fullName>
    </submittedName>
</protein>